<organism evidence="2">
    <name type="scientific">marine sediment metagenome</name>
    <dbReference type="NCBI Taxonomy" id="412755"/>
    <lineage>
        <taxon>unclassified sequences</taxon>
        <taxon>metagenomes</taxon>
        <taxon>ecological metagenomes</taxon>
    </lineage>
</organism>
<proteinExistence type="predicted"/>
<reference evidence="2" key="1">
    <citation type="journal article" date="2015" name="Nature">
        <title>Complex archaea that bridge the gap between prokaryotes and eukaryotes.</title>
        <authorList>
            <person name="Spang A."/>
            <person name="Saw J.H."/>
            <person name="Jorgensen S.L."/>
            <person name="Zaremba-Niedzwiedzka K."/>
            <person name="Martijn J."/>
            <person name="Lind A.E."/>
            <person name="van Eijk R."/>
            <person name="Schleper C."/>
            <person name="Guy L."/>
            <person name="Ettema T.J."/>
        </authorList>
    </citation>
    <scope>NUCLEOTIDE SEQUENCE</scope>
</reference>
<evidence type="ECO:0000313" key="2">
    <source>
        <dbReference type="EMBL" id="KKM27249.1"/>
    </source>
</evidence>
<evidence type="ECO:0000256" key="1">
    <source>
        <dbReference type="SAM" id="Coils"/>
    </source>
</evidence>
<dbReference type="EMBL" id="LAZR01012357">
    <property type="protein sequence ID" value="KKM27249.1"/>
    <property type="molecule type" value="Genomic_DNA"/>
</dbReference>
<gene>
    <name evidence="2" type="ORF">LCGC14_1576630</name>
</gene>
<sequence length="91" mass="9929">MHGQATGNIGTEVTTIKGLANRAQELNVQLERVRVSLQELAQRLNGTEPAPSSDIEQPDYPGDLGELESYITLSESLATQINEIIALLKRL</sequence>
<protein>
    <submittedName>
        <fullName evidence="2">Uncharacterized protein</fullName>
    </submittedName>
</protein>
<keyword evidence="1" id="KW-0175">Coiled coil</keyword>
<feature type="coiled-coil region" evidence="1">
    <location>
        <begin position="16"/>
        <end position="43"/>
    </location>
</feature>
<comment type="caution">
    <text evidence="2">The sequence shown here is derived from an EMBL/GenBank/DDBJ whole genome shotgun (WGS) entry which is preliminary data.</text>
</comment>
<accession>A0A0F9J4A0</accession>
<name>A0A0F9J4A0_9ZZZZ</name>
<dbReference type="AlphaFoldDB" id="A0A0F9J4A0"/>